<evidence type="ECO:0000256" key="10">
    <source>
        <dbReference type="HAMAP-Rule" id="MF_00595"/>
    </source>
</evidence>
<feature type="active site" evidence="10 12">
    <location>
        <position position="559"/>
    </location>
</feature>
<evidence type="ECO:0000256" key="3">
    <source>
        <dbReference type="ARBA" id="ARBA00008346"/>
    </source>
</evidence>
<dbReference type="Proteomes" id="UP000676409">
    <property type="component" value="Chromosome"/>
</dbReference>
<sequence length="895" mass="96840">MTALQTSLGESRSGVRLLGRLLGDVIREQEGQQVFSLIEDIRQRSVGEHRQGEADPELENILHGMTLDQARLLIRGFAIFSQLANIADDHNSRRQTSLTDPFAELGASRAVTADEAIGFLNRAVLTPVLTAHPTEVRRKSILDRELAIAELLQQTDGRMRSTDRADVEADLKREIRTLWQTRMLRQVRLNVTDEIENALSIFRLTFLKQLPLLKRRLARLLGATGPLAPCVQVGSWVGGDRDGNPFVNADTLTFAVTHQGELILDHLLEELHALGSELSLSADFATISADLADLAKASGDHNDNRDDEPYRRALVGCYARLAATRTAVLGRAPARSSSLPARPYSAPAELMGDLDVVARSLSLGGGADLAQGRLADLREAVASFGFHLAVMDLRQNSDVHERVVAELLGKAGVTADYAALPEAQRVALLAQELASPRMLRSPYGAYSEETAKELGVVDAAAALRARFGEGAIANYVISKAASVSDMLEVAILLKEAGLYRPGDPPTCGLRIVPLFETIEDLRSGAAIMAAYFDLPLVRAMLAGQGDLQEVMIGYSDSNKDGGYVTSNWEIRTAINSLSALFAQRGIGLRTFHGRGGAVGRGGGPSFEAIQALPPAALDRGIRITEQGEVVASKYGHPLAGLLSLETIVAGALLGRYADHPDAADGAQAELLSALSAKAFAAYRDLVYETPGFETYFRQSTPLVEIADLKIGSRPASRTASTRIEDLRAIPWVFSWSQSRVMLPGWFGFGSAVQAVSAEDPAALDKLRALYAASPFFRSVVANLEMVMAKSSLPIAARYAALVEDQALAGRVFARISEEWRRTREAVLSLTGEADLLDHNPRLAQSIKVRLPYIDPLNVLQVELLRRHRAGEVEDGLRRGIHMSINGVSAGLRNSG</sequence>
<dbReference type="PANTHER" id="PTHR30523:SF6">
    <property type="entry name" value="PHOSPHOENOLPYRUVATE CARBOXYLASE"/>
    <property type="match status" value="1"/>
</dbReference>
<keyword evidence="14" id="KW-1185">Reference proteome</keyword>
<dbReference type="Gene3D" id="1.20.1440.90">
    <property type="entry name" value="Phosphoenolpyruvate/pyruvate domain"/>
    <property type="match status" value="1"/>
</dbReference>
<feature type="active site" evidence="10 11">
    <location>
        <position position="132"/>
    </location>
</feature>
<dbReference type="AlphaFoldDB" id="A0A975IWD8"/>
<dbReference type="PANTHER" id="PTHR30523">
    <property type="entry name" value="PHOSPHOENOLPYRUVATE CARBOXYLASE"/>
    <property type="match status" value="1"/>
</dbReference>
<evidence type="ECO:0000256" key="1">
    <source>
        <dbReference type="ARBA" id="ARBA00001946"/>
    </source>
</evidence>
<keyword evidence="6 10" id="KW-0460">Magnesium</keyword>
<evidence type="ECO:0000313" key="14">
    <source>
        <dbReference type="Proteomes" id="UP000676409"/>
    </source>
</evidence>
<name>A0A975IWD8_9CAUL</name>
<evidence type="ECO:0000256" key="11">
    <source>
        <dbReference type="PROSITE-ProRule" id="PRU10111"/>
    </source>
</evidence>
<dbReference type="EMBL" id="CP073078">
    <property type="protein sequence ID" value="QUD89972.1"/>
    <property type="molecule type" value="Genomic_DNA"/>
</dbReference>
<evidence type="ECO:0000256" key="2">
    <source>
        <dbReference type="ARBA" id="ARBA00003670"/>
    </source>
</evidence>
<dbReference type="GO" id="GO:0000287">
    <property type="term" value="F:magnesium ion binding"/>
    <property type="evidence" value="ECO:0007669"/>
    <property type="project" value="UniProtKB-UniRule"/>
</dbReference>
<evidence type="ECO:0000313" key="13">
    <source>
        <dbReference type="EMBL" id="QUD89972.1"/>
    </source>
</evidence>
<dbReference type="RefSeq" id="WP_211940023.1">
    <property type="nucleotide sequence ID" value="NZ_CP073078.1"/>
</dbReference>
<protein>
    <recommendedName>
        <fullName evidence="5 10">Phosphoenolpyruvate carboxylase</fullName>
        <shortName evidence="10">PEPC</shortName>
        <shortName evidence="10">PEPCase</shortName>
        <ecNumber evidence="4 10">4.1.1.31</ecNumber>
    </recommendedName>
</protein>
<dbReference type="Pfam" id="PF00311">
    <property type="entry name" value="PEPcase"/>
    <property type="match status" value="1"/>
</dbReference>
<dbReference type="HAMAP" id="MF_00595">
    <property type="entry name" value="PEPcase_type1"/>
    <property type="match status" value="1"/>
</dbReference>
<proteinExistence type="inferred from homology"/>
<dbReference type="PROSITE" id="PS00781">
    <property type="entry name" value="PEPCASE_1"/>
    <property type="match status" value="1"/>
</dbReference>
<organism evidence="13 14">
    <name type="scientific">Phenylobacterium montanum</name>
    <dbReference type="NCBI Taxonomy" id="2823693"/>
    <lineage>
        <taxon>Bacteria</taxon>
        <taxon>Pseudomonadati</taxon>
        <taxon>Pseudomonadota</taxon>
        <taxon>Alphaproteobacteria</taxon>
        <taxon>Caulobacterales</taxon>
        <taxon>Caulobacteraceae</taxon>
        <taxon>Phenylobacterium</taxon>
    </lineage>
</organism>
<comment type="function">
    <text evidence="2 10">Forms oxaloacetate, a four-carbon dicarboxylic acid source for the tricarboxylic acid cycle.</text>
</comment>
<dbReference type="PROSITE" id="PS00393">
    <property type="entry name" value="PEPCASE_2"/>
    <property type="match status" value="1"/>
</dbReference>
<dbReference type="InterPro" id="IPR021135">
    <property type="entry name" value="PEP_COase"/>
</dbReference>
<dbReference type="GO" id="GO:0015977">
    <property type="term" value="P:carbon fixation"/>
    <property type="evidence" value="ECO:0007669"/>
    <property type="project" value="UniProtKB-UniRule"/>
</dbReference>
<dbReference type="PRINTS" id="PR00150">
    <property type="entry name" value="PEPCARBXLASE"/>
</dbReference>
<comment type="similarity">
    <text evidence="3 10">Belongs to the PEPCase type 1 family.</text>
</comment>
<evidence type="ECO:0000256" key="4">
    <source>
        <dbReference type="ARBA" id="ARBA00012305"/>
    </source>
</evidence>
<evidence type="ECO:0000256" key="8">
    <source>
        <dbReference type="ARBA" id="ARBA00023300"/>
    </source>
</evidence>
<dbReference type="InterPro" id="IPR022805">
    <property type="entry name" value="PEP_COase_bac/pln-type"/>
</dbReference>
<dbReference type="EC" id="4.1.1.31" evidence="4 10"/>
<comment type="cofactor">
    <cofactor evidence="1 10">
        <name>Mg(2+)</name>
        <dbReference type="ChEBI" id="CHEBI:18420"/>
    </cofactor>
</comment>
<dbReference type="NCBIfam" id="NF000584">
    <property type="entry name" value="PRK00009.1"/>
    <property type="match status" value="1"/>
</dbReference>
<dbReference type="GO" id="GO:0008964">
    <property type="term" value="F:phosphoenolpyruvate carboxylase activity"/>
    <property type="evidence" value="ECO:0007669"/>
    <property type="project" value="UniProtKB-UniRule"/>
</dbReference>
<dbReference type="InterPro" id="IPR015813">
    <property type="entry name" value="Pyrv/PenolPyrv_kinase-like_dom"/>
</dbReference>
<evidence type="ECO:0000256" key="9">
    <source>
        <dbReference type="ARBA" id="ARBA00048995"/>
    </source>
</evidence>
<keyword evidence="7 10" id="KW-0456">Lyase</keyword>
<dbReference type="SUPFAM" id="SSF51621">
    <property type="entry name" value="Phosphoenolpyruvate/pyruvate domain"/>
    <property type="match status" value="1"/>
</dbReference>
<reference evidence="13" key="1">
    <citation type="submission" date="2021-04" db="EMBL/GenBank/DDBJ databases">
        <title>The complete genome sequence of Caulobacter sp. S6.</title>
        <authorList>
            <person name="Tang Y."/>
            <person name="Ouyang W."/>
            <person name="Liu Q."/>
            <person name="Huang B."/>
            <person name="Guo Z."/>
            <person name="Lei P."/>
        </authorList>
    </citation>
    <scope>NUCLEOTIDE SEQUENCE</scope>
    <source>
        <strain evidence="13">S6</strain>
    </source>
</reference>
<keyword evidence="8 10" id="KW-0120">Carbon dioxide fixation</keyword>
<comment type="subunit">
    <text evidence="10">Homotetramer.</text>
</comment>
<accession>A0A975IWD8</accession>
<dbReference type="InterPro" id="IPR018129">
    <property type="entry name" value="PEP_COase_Lys_AS"/>
</dbReference>
<dbReference type="KEGG" id="caul:KCG34_08940"/>
<dbReference type="GO" id="GO:0006099">
    <property type="term" value="P:tricarboxylic acid cycle"/>
    <property type="evidence" value="ECO:0007669"/>
    <property type="project" value="InterPro"/>
</dbReference>
<dbReference type="GO" id="GO:0006107">
    <property type="term" value="P:oxaloacetate metabolic process"/>
    <property type="evidence" value="ECO:0007669"/>
    <property type="project" value="UniProtKB-UniRule"/>
</dbReference>
<evidence type="ECO:0000256" key="7">
    <source>
        <dbReference type="ARBA" id="ARBA00023239"/>
    </source>
</evidence>
<dbReference type="InterPro" id="IPR033129">
    <property type="entry name" value="PEPCASE_His_AS"/>
</dbReference>
<dbReference type="GO" id="GO:0005829">
    <property type="term" value="C:cytosol"/>
    <property type="evidence" value="ECO:0007669"/>
    <property type="project" value="TreeGrafter"/>
</dbReference>
<gene>
    <name evidence="10 13" type="primary">ppc</name>
    <name evidence="13" type="ORF">KCG34_08940</name>
</gene>
<evidence type="ECO:0000256" key="6">
    <source>
        <dbReference type="ARBA" id="ARBA00022842"/>
    </source>
</evidence>
<evidence type="ECO:0000256" key="12">
    <source>
        <dbReference type="PROSITE-ProRule" id="PRU10112"/>
    </source>
</evidence>
<comment type="catalytic activity">
    <reaction evidence="9 10">
        <text>oxaloacetate + phosphate = phosphoenolpyruvate + hydrogencarbonate</text>
        <dbReference type="Rhea" id="RHEA:28370"/>
        <dbReference type="ChEBI" id="CHEBI:16452"/>
        <dbReference type="ChEBI" id="CHEBI:17544"/>
        <dbReference type="ChEBI" id="CHEBI:43474"/>
        <dbReference type="ChEBI" id="CHEBI:58702"/>
        <dbReference type="EC" id="4.1.1.31"/>
    </reaction>
</comment>
<evidence type="ECO:0000256" key="5">
    <source>
        <dbReference type="ARBA" id="ARBA00022419"/>
    </source>
</evidence>